<accession>A0A179HF71</accession>
<gene>
    <name evidence="1" type="ORF">VFPFJ_07332</name>
</gene>
<reference evidence="1 2" key="1">
    <citation type="submission" date="2016-02" db="EMBL/GenBank/DDBJ databases">
        <title>Biosynthesis of antibiotic leucinostatins and their inhibition on Phytophthora in bio-control Purpureocillium lilacinum.</title>
        <authorList>
            <person name="Wang G."/>
            <person name="Liu Z."/>
            <person name="Lin R."/>
            <person name="Li E."/>
            <person name="Mao Z."/>
            <person name="Ling J."/>
            <person name="Yin W."/>
            <person name="Xie B."/>
        </authorList>
    </citation>
    <scope>NUCLEOTIDE SEQUENCE [LARGE SCALE GENOMIC DNA]</scope>
    <source>
        <strain evidence="1">PLFJ-1</strain>
    </source>
</reference>
<dbReference type="Proteomes" id="UP000078340">
    <property type="component" value="Unassembled WGS sequence"/>
</dbReference>
<dbReference type="AlphaFoldDB" id="A0A179HF71"/>
<name>A0A179HF71_PURLI</name>
<evidence type="ECO:0000313" key="1">
    <source>
        <dbReference type="EMBL" id="OAQ88867.1"/>
    </source>
</evidence>
<protein>
    <submittedName>
        <fullName evidence="1">Uncharacterized protein</fullName>
    </submittedName>
</protein>
<evidence type="ECO:0000313" key="2">
    <source>
        <dbReference type="Proteomes" id="UP000078340"/>
    </source>
</evidence>
<sequence>MDPSKVPPFYATQSDSAIPRTAECVSKIHQTQSYMPPKCKHDCVPPGTKSACPHTTSECICSCLTPLASVASRLVRQTAFCLHADAFVNLACSQS</sequence>
<proteinExistence type="predicted"/>
<organism evidence="1 2">
    <name type="scientific">Purpureocillium lilacinum</name>
    <name type="common">Paecilomyces lilacinus</name>
    <dbReference type="NCBI Taxonomy" id="33203"/>
    <lineage>
        <taxon>Eukaryota</taxon>
        <taxon>Fungi</taxon>
        <taxon>Dikarya</taxon>
        <taxon>Ascomycota</taxon>
        <taxon>Pezizomycotina</taxon>
        <taxon>Sordariomycetes</taxon>
        <taxon>Hypocreomycetidae</taxon>
        <taxon>Hypocreales</taxon>
        <taxon>Ophiocordycipitaceae</taxon>
        <taxon>Purpureocillium</taxon>
    </lineage>
</organism>
<dbReference type="EMBL" id="LSBI01000006">
    <property type="protein sequence ID" value="OAQ88867.1"/>
    <property type="molecule type" value="Genomic_DNA"/>
</dbReference>
<comment type="caution">
    <text evidence="1">The sequence shown here is derived from an EMBL/GenBank/DDBJ whole genome shotgun (WGS) entry which is preliminary data.</text>
</comment>